<dbReference type="Pfam" id="PF21333">
    <property type="entry name" value="FST_N"/>
    <property type="match status" value="1"/>
</dbReference>
<dbReference type="Proteomes" id="UP000504606">
    <property type="component" value="Unplaced"/>
</dbReference>
<dbReference type="PROSITE" id="PS51465">
    <property type="entry name" value="KAZAL_2"/>
    <property type="match status" value="3"/>
</dbReference>
<dbReference type="SUPFAM" id="SSF100895">
    <property type="entry name" value="Kazal-type serine protease inhibitors"/>
    <property type="match status" value="3"/>
</dbReference>
<feature type="domain" description="Kazal-like" evidence="7">
    <location>
        <begin position="155"/>
        <end position="192"/>
    </location>
</feature>
<name>A0A9C6UBZ3_FRAOC</name>
<evidence type="ECO:0000256" key="1">
    <source>
        <dbReference type="ARBA" id="ARBA00022729"/>
    </source>
</evidence>
<feature type="signal peptide" evidence="6">
    <location>
        <begin position="1"/>
        <end position="22"/>
    </location>
</feature>
<dbReference type="GO" id="GO:0050840">
    <property type="term" value="F:extracellular matrix binding"/>
    <property type="evidence" value="ECO:0007669"/>
    <property type="project" value="TreeGrafter"/>
</dbReference>
<proteinExistence type="predicted"/>
<evidence type="ECO:0000256" key="6">
    <source>
        <dbReference type="SAM" id="SignalP"/>
    </source>
</evidence>
<dbReference type="GO" id="GO:0005518">
    <property type="term" value="F:collagen binding"/>
    <property type="evidence" value="ECO:0007669"/>
    <property type="project" value="TreeGrafter"/>
</dbReference>
<evidence type="ECO:0000313" key="8">
    <source>
        <dbReference type="Proteomes" id="UP000504606"/>
    </source>
</evidence>
<evidence type="ECO:0000256" key="3">
    <source>
        <dbReference type="ARBA" id="ARBA00023157"/>
    </source>
</evidence>
<sequence length="424" mass="43919">MLAAIMVIAAAALLGAFAPVRGGNCWSGMSRNGRCMDLIQEKVTREQCCALTAAGGSHGASTAWSEKDMDAGMLFFWRVLGDGVPCQACRDSCAGVTCGAGRRCAVRWGRPQCVCAPDCSRKRLASLYNPGAAGVASGTSGTASATTYAGPTAGPVCGSDGRSYRSACRLLKRACRRQDSNLAVAYAGTCQSSCERVQCGPGRSCVQDQNLSPHCVRCERRCPSAGRSRAVCGADGTNYPSPCHLREGACRAGKAIPVAYRGRCQRVATCGAVHCRRHQSCLTDMATGAPRCVTCSLRCPRAGAGKSTAVAAAGSAARRHGGSRVAHGRRSSGGGGGARIRELVSLDAATELVQGGPLCGSNNRTYLSWCHMRKDACATGYVIDTKHSGVCSAGGQDQDAVDESRPGKDPAPHLNAVLEGNTFA</sequence>
<keyword evidence="2" id="KW-0677">Repeat</keyword>
<dbReference type="Gene3D" id="3.90.290.10">
    <property type="entry name" value="TGF-beta binding (TB) domain"/>
    <property type="match status" value="1"/>
</dbReference>
<dbReference type="GeneID" id="113209554"/>
<evidence type="ECO:0000256" key="2">
    <source>
        <dbReference type="ARBA" id="ARBA00022737"/>
    </source>
</evidence>
<keyword evidence="1 6" id="KW-0732">Signal</keyword>
<feature type="region of interest" description="Disordered" evidence="5">
    <location>
        <begin position="315"/>
        <end position="337"/>
    </location>
</feature>
<keyword evidence="4" id="KW-0325">Glycoprotein</keyword>
<dbReference type="Gene3D" id="3.30.60.30">
    <property type="match status" value="3"/>
</dbReference>
<dbReference type="SMART" id="SM00280">
    <property type="entry name" value="KAZAL"/>
    <property type="match status" value="3"/>
</dbReference>
<dbReference type="InterPro" id="IPR003645">
    <property type="entry name" value="Fol_N"/>
</dbReference>
<dbReference type="KEGG" id="foc:113209554"/>
<evidence type="ECO:0000313" key="9">
    <source>
        <dbReference type="RefSeq" id="XP_052123989.1"/>
    </source>
</evidence>
<evidence type="ECO:0000259" key="7">
    <source>
        <dbReference type="PROSITE" id="PS51465"/>
    </source>
</evidence>
<feature type="domain" description="Kazal-like" evidence="7">
    <location>
        <begin position="357"/>
        <end position="393"/>
    </location>
</feature>
<feature type="region of interest" description="Disordered" evidence="5">
    <location>
        <begin position="395"/>
        <end position="424"/>
    </location>
</feature>
<dbReference type="RefSeq" id="XP_052123989.1">
    <property type="nucleotide sequence ID" value="XM_052268029.1"/>
</dbReference>
<dbReference type="AlphaFoldDB" id="A0A9C6UBZ3"/>
<keyword evidence="3" id="KW-1015">Disulfide bond</keyword>
<accession>A0A9C6UBZ3</accession>
<dbReference type="OrthoDB" id="192611at2759"/>
<dbReference type="Pfam" id="PF07648">
    <property type="entry name" value="Kazal_2"/>
    <property type="match status" value="3"/>
</dbReference>
<evidence type="ECO:0000256" key="5">
    <source>
        <dbReference type="SAM" id="MobiDB-lite"/>
    </source>
</evidence>
<gene>
    <name evidence="9" type="primary">LOC113209554</name>
</gene>
<dbReference type="CDD" id="cd00104">
    <property type="entry name" value="KAZAL_FS"/>
    <property type="match status" value="2"/>
</dbReference>
<dbReference type="PANTHER" id="PTHR13866:SF29">
    <property type="entry name" value="FOLLISTATIN"/>
    <property type="match status" value="1"/>
</dbReference>
<dbReference type="PANTHER" id="PTHR13866">
    <property type="entry name" value="SPARC OSTEONECTIN"/>
    <property type="match status" value="1"/>
</dbReference>
<feature type="compositionally biased region" description="Basic and acidic residues" evidence="5">
    <location>
        <begin position="402"/>
        <end position="411"/>
    </location>
</feature>
<dbReference type="GO" id="GO:0005509">
    <property type="term" value="F:calcium ion binding"/>
    <property type="evidence" value="ECO:0007669"/>
    <property type="project" value="TreeGrafter"/>
</dbReference>
<dbReference type="SMART" id="SM00274">
    <property type="entry name" value="FOLN"/>
    <property type="match status" value="3"/>
</dbReference>
<dbReference type="CTD" id="2768836"/>
<keyword evidence="8" id="KW-1185">Reference proteome</keyword>
<feature type="domain" description="Kazal-like" evidence="7">
    <location>
        <begin position="216"/>
        <end position="266"/>
    </location>
</feature>
<feature type="compositionally biased region" description="Basic residues" evidence="5">
    <location>
        <begin position="317"/>
        <end position="330"/>
    </location>
</feature>
<feature type="chain" id="PRO_5038876254" evidence="6">
    <location>
        <begin position="23"/>
        <end position="424"/>
    </location>
</feature>
<organism evidence="8 9">
    <name type="scientific">Frankliniella occidentalis</name>
    <name type="common">Western flower thrips</name>
    <name type="synonym">Euthrips occidentalis</name>
    <dbReference type="NCBI Taxonomy" id="133901"/>
    <lineage>
        <taxon>Eukaryota</taxon>
        <taxon>Metazoa</taxon>
        <taxon>Ecdysozoa</taxon>
        <taxon>Arthropoda</taxon>
        <taxon>Hexapoda</taxon>
        <taxon>Insecta</taxon>
        <taxon>Pterygota</taxon>
        <taxon>Neoptera</taxon>
        <taxon>Paraneoptera</taxon>
        <taxon>Thysanoptera</taxon>
        <taxon>Terebrantia</taxon>
        <taxon>Thripoidea</taxon>
        <taxon>Thripidae</taxon>
        <taxon>Frankliniella</taxon>
    </lineage>
</organism>
<dbReference type="InterPro" id="IPR036773">
    <property type="entry name" value="TB_dom_sf"/>
</dbReference>
<dbReference type="InterPro" id="IPR036058">
    <property type="entry name" value="Kazal_dom_sf"/>
</dbReference>
<dbReference type="GO" id="GO:0005615">
    <property type="term" value="C:extracellular space"/>
    <property type="evidence" value="ECO:0007669"/>
    <property type="project" value="TreeGrafter"/>
</dbReference>
<dbReference type="InterPro" id="IPR002350">
    <property type="entry name" value="Kazal_dom"/>
</dbReference>
<evidence type="ECO:0000256" key="4">
    <source>
        <dbReference type="ARBA" id="ARBA00023180"/>
    </source>
</evidence>
<reference evidence="9" key="1">
    <citation type="submission" date="2025-08" db="UniProtKB">
        <authorList>
            <consortium name="RefSeq"/>
        </authorList>
    </citation>
    <scope>IDENTIFICATION</scope>
    <source>
        <tissue evidence="9">Whole organism</tissue>
    </source>
</reference>
<protein>
    <submittedName>
        <fullName evidence="9">Follistatin</fullName>
    </submittedName>
</protein>